<keyword evidence="3" id="KW-1185">Reference proteome</keyword>
<feature type="chain" id="PRO_5012664249" evidence="1">
    <location>
        <begin position="28"/>
        <end position="93"/>
    </location>
</feature>
<comment type="caution">
    <text evidence="2">The sequence shown here is derived from an EMBL/GenBank/DDBJ whole genome shotgun (WGS) entry which is preliminary data.</text>
</comment>
<dbReference type="EMBL" id="MTYJ01000007">
    <property type="protein sequence ID" value="OQV24278.1"/>
    <property type="molecule type" value="Genomic_DNA"/>
</dbReference>
<dbReference type="Proteomes" id="UP000192578">
    <property type="component" value="Unassembled WGS sequence"/>
</dbReference>
<evidence type="ECO:0000313" key="2">
    <source>
        <dbReference type="EMBL" id="OQV24278.1"/>
    </source>
</evidence>
<feature type="signal peptide" evidence="1">
    <location>
        <begin position="1"/>
        <end position="27"/>
    </location>
</feature>
<organism evidence="2 3">
    <name type="scientific">Hypsibius exemplaris</name>
    <name type="common">Freshwater tardigrade</name>
    <dbReference type="NCBI Taxonomy" id="2072580"/>
    <lineage>
        <taxon>Eukaryota</taxon>
        <taxon>Metazoa</taxon>
        <taxon>Ecdysozoa</taxon>
        <taxon>Tardigrada</taxon>
        <taxon>Eutardigrada</taxon>
        <taxon>Parachela</taxon>
        <taxon>Hypsibioidea</taxon>
        <taxon>Hypsibiidae</taxon>
        <taxon>Hypsibius</taxon>
    </lineage>
</organism>
<evidence type="ECO:0000313" key="3">
    <source>
        <dbReference type="Proteomes" id="UP000192578"/>
    </source>
</evidence>
<gene>
    <name evidence="2" type="ORF">BV898_01819</name>
</gene>
<dbReference type="OrthoDB" id="6378219at2759"/>
<dbReference type="AlphaFoldDB" id="A0A1W0XA42"/>
<proteinExistence type="predicted"/>
<keyword evidence="1" id="KW-0732">Signal</keyword>
<evidence type="ECO:0000256" key="1">
    <source>
        <dbReference type="SAM" id="SignalP"/>
    </source>
</evidence>
<reference evidence="3" key="1">
    <citation type="submission" date="2017-01" db="EMBL/GenBank/DDBJ databases">
        <title>Comparative genomics of anhydrobiosis in the tardigrade Hypsibius dujardini.</title>
        <authorList>
            <person name="Yoshida Y."/>
            <person name="Koutsovoulos G."/>
            <person name="Laetsch D."/>
            <person name="Stevens L."/>
            <person name="Kumar S."/>
            <person name="Horikawa D."/>
            <person name="Ishino K."/>
            <person name="Komine S."/>
            <person name="Tomita M."/>
            <person name="Blaxter M."/>
            <person name="Arakawa K."/>
        </authorList>
    </citation>
    <scope>NUCLEOTIDE SEQUENCE [LARGE SCALE GENOMIC DNA]</scope>
    <source>
        <strain evidence="3">Z151</strain>
    </source>
</reference>
<protein>
    <submittedName>
        <fullName evidence="2">Uncharacterized protein</fullName>
    </submittedName>
</protein>
<accession>A0A1W0XA42</accession>
<sequence length="93" mass="9759">MANLIPFVAVVSISIVICLLCGRPTEATLGVSRHCTWHGTAPFCWPSCPLGKVSKLESRCGKSKIFCCLSGMKKLCCPAGLDISPALAAAIAH</sequence>
<name>A0A1W0XA42_HYPEX</name>